<dbReference type="EMBL" id="GBYB01000637">
    <property type="protein sequence ID" value="JAG70404.1"/>
    <property type="molecule type" value="Transcribed_RNA"/>
</dbReference>
<protein>
    <submittedName>
        <fullName evidence="1">Pol_8 protein</fullName>
    </submittedName>
</protein>
<sequence>MSYELNTKFPQTEIEMKVYPHVCFVQKKSYLRIDDEGRVHYFQNNNGPEEWRNFVQFIYKQQTIMTNQDIDRIFEAFFTDYYDRLMSHKTVNEEFLAMFTRTLTFHKIPKTNTPVKRFRTFLEVNYPTIASTNKHQVYYVFGQGLDVELRPEIHFKDMNQLDTINIFKYFDNMFKTIYNIILFAIKRNNKPNNVMLNENAVRYSMIRAFFTIHDKIFKKVLSTDVVNVIKGVPSCDGSVAANSVFDADILNSLHVPIMYDDDDDDD</sequence>
<feature type="non-terminal residue" evidence="1">
    <location>
        <position position="266"/>
    </location>
</feature>
<name>A0A0C9QJ71_9HYME</name>
<reference evidence="1" key="1">
    <citation type="submission" date="2015-01" db="EMBL/GenBank/DDBJ databases">
        <title>Transcriptome Assembly of Fopius arisanus.</title>
        <authorList>
            <person name="Geib S."/>
        </authorList>
    </citation>
    <scope>NUCLEOTIDE SEQUENCE</scope>
</reference>
<accession>A0A0C9QJ71</accession>
<proteinExistence type="predicted"/>
<gene>
    <name evidence="1" type="primary">pol_8</name>
    <name evidence="1" type="ORF">g.67406</name>
</gene>
<organism evidence="1">
    <name type="scientific">Fopius arisanus</name>
    <dbReference type="NCBI Taxonomy" id="64838"/>
    <lineage>
        <taxon>Eukaryota</taxon>
        <taxon>Metazoa</taxon>
        <taxon>Ecdysozoa</taxon>
        <taxon>Arthropoda</taxon>
        <taxon>Hexapoda</taxon>
        <taxon>Insecta</taxon>
        <taxon>Pterygota</taxon>
        <taxon>Neoptera</taxon>
        <taxon>Endopterygota</taxon>
        <taxon>Hymenoptera</taxon>
        <taxon>Apocrita</taxon>
        <taxon>Ichneumonoidea</taxon>
        <taxon>Braconidae</taxon>
        <taxon>Opiinae</taxon>
        <taxon>Fopius</taxon>
    </lineage>
</organism>
<dbReference type="AlphaFoldDB" id="A0A0C9QJ71"/>
<evidence type="ECO:0000313" key="1">
    <source>
        <dbReference type="EMBL" id="JAG70404.1"/>
    </source>
</evidence>